<organism evidence="10">
    <name type="scientific">Hymenolepis diminuta</name>
    <name type="common">Rat tapeworm</name>
    <dbReference type="NCBI Taxonomy" id="6216"/>
    <lineage>
        <taxon>Eukaryota</taxon>
        <taxon>Metazoa</taxon>
        <taxon>Spiralia</taxon>
        <taxon>Lophotrochozoa</taxon>
        <taxon>Platyhelminthes</taxon>
        <taxon>Cestoda</taxon>
        <taxon>Eucestoda</taxon>
        <taxon>Cyclophyllidea</taxon>
        <taxon>Hymenolepididae</taxon>
        <taxon>Hymenolepis</taxon>
    </lineage>
</organism>
<evidence type="ECO:0000256" key="3">
    <source>
        <dbReference type="ARBA" id="ARBA00022694"/>
    </source>
</evidence>
<feature type="repeat" description="WD" evidence="6">
    <location>
        <begin position="133"/>
        <end position="164"/>
    </location>
</feature>
<dbReference type="EMBL" id="UYSG01011373">
    <property type="protein sequence ID" value="VDL62115.1"/>
    <property type="molecule type" value="Genomic_DNA"/>
</dbReference>
<dbReference type="Pfam" id="PF00400">
    <property type="entry name" value="WD40"/>
    <property type="match status" value="2"/>
</dbReference>
<keyword evidence="3" id="KW-0819">tRNA processing</keyword>
<keyword evidence="4" id="KW-0677">Repeat</keyword>
<dbReference type="GO" id="GO:0005829">
    <property type="term" value="C:cytosol"/>
    <property type="evidence" value="ECO:0007669"/>
    <property type="project" value="TreeGrafter"/>
</dbReference>
<evidence type="ECO:0000313" key="8">
    <source>
        <dbReference type="EMBL" id="VDL62115.1"/>
    </source>
</evidence>
<protein>
    <submittedName>
        <fullName evidence="10">WD_REPEATS_REGION domain-containing protein</fullName>
    </submittedName>
</protein>
<evidence type="ECO:0000256" key="5">
    <source>
        <dbReference type="ARBA" id="ARBA00023242"/>
    </source>
</evidence>
<dbReference type="Proteomes" id="UP000274504">
    <property type="component" value="Unassembled WGS sequence"/>
</dbReference>
<dbReference type="GO" id="GO:0043527">
    <property type="term" value="C:tRNA methyltransferase complex"/>
    <property type="evidence" value="ECO:0007669"/>
    <property type="project" value="TreeGrafter"/>
</dbReference>
<dbReference type="SMART" id="SM00320">
    <property type="entry name" value="WD40"/>
    <property type="match status" value="2"/>
</dbReference>
<dbReference type="AlphaFoldDB" id="A0A158QFY6"/>
<dbReference type="PANTHER" id="PTHR16288:SF0">
    <property type="entry name" value="TRNA (GUANINE-N(7)-)-METHYLTRANSFERASE NON-CATALYTIC SUBUNIT WDR4"/>
    <property type="match status" value="1"/>
</dbReference>
<dbReference type="GO" id="GO:0036265">
    <property type="term" value="P:RNA (guanine-N7)-methylation"/>
    <property type="evidence" value="ECO:0007669"/>
    <property type="project" value="InterPro"/>
</dbReference>
<dbReference type="PROSITE" id="PS50082">
    <property type="entry name" value="WD_REPEATS_2"/>
    <property type="match status" value="1"/>
</dbReference>
<name>A0A158QFY6_HYMDI</name>
<evidence type="ECO:0000256" key="7">
    <source>
        <dbReference type="SAM" id="MobiDB-lite"/>
    </source>
</evidence>
<comment type="subcellular location">
    <subcellularLocation>
        <location evidence="1">Nucleus</location>
    </subcellularLocation>
</comment>
<keyword evidence="5" id="KW-0539">Nucleus</keyword>
<dbReference type="InterPro" id="IPR036322">
    <property type="entry name" value="WD40_repeat_dom_sf"/>
</dbReference>
<dbReference type="InterPro" id="IPR028884">
    <property type="entry name" value="Trm82"/>
</dbReference>
<reference evidence="10" key="1">
    <citation type="submission" date="2016-04" db="UniProtKB">
        <authorList>
            <consortium name="WormBaseParasite"/>
        </authorList>
    </citation>
    <scope>IDENTIFICATION</scope>
</reference>
<reference evidence="8 9" key="2">
    <citation type="submission" date="2018-11" db="EMBL/GenBank/DDBJ databases">
        <authorList>
            <consortium name="Pathogen Informatics"/>
        </authorList>
    </citation>
    <scope>NUCLEOTIDE SEQUENCE [LARGE SCALE GENOMIC DNA]</scope>
</reference>
<evidence type="ECO:0000256" key="2">
    <source>
        <dbReference type="ARBA" id="ARBA00022574"/>
    </source>
</evidence>
<feature type="compositionally biased region" description="Basic residues" evidence="7">
    <location>
        <begin position="330"/>
        <end position="347"/>
    </location>
</feature>
<sequence>MLCSRSEGSCFFANAGTVIGCYDEELKFTKLKVEFFDDLFARSLAKKAGCIAFSPNEQSILLGEKSGYVFCIPISGSSSNKVNVEDQDEVLGHLSLLTSVVASSDGRYIGTCDRDEKIRISRFSQPFVLESFCLGHTKPISDIAFLTNTHLVSTATDGYIRLWNGLNGLELDALNLFAHLKKTEVEDFLASRLVVVGSNILLGIRSHDCILSINLSPDFTKFGEVSGVDCPFDEKFVDCCVINHQAQEKSFKVVCMTESLSRLFFWMVSYDSDSPAKWIEVIHQSFLFVTRVEDLVQLPSELNEQIDMGKNAVDFNGVEMYEKNKEENHKRIRERHQRHQAKRKRKMLFKEAGDEVVGRDHANSEKETSEASPVS</sequence>
<dbReference type="SUPFAM" id="SSF50978">
    <property type="entry name" value="WD40 repeat-like"/>
    <property type="match status" value="1"/>
</dbReference>
<evidence type="ECO:0000256" key="4">
    <source>
        <dbReference type="ARBA" id="ARBA00022737"/>
    </source>
</evidence>
<dbReference type="PROSITE" id="PS51257">
    <property type="entry name" value="PROKAR_LIPOPROTEIN"/>
    <property type="match status" value="1"/>
</dbReference>
<accession>A0A158QFY6</accession>
<dbReference type="WBParaSite" id="HDID_0000970201-mRNA-1">
    <property type="protein sequence ID" value="HDID_0000970201-mRNA-1"/>
    <property type="gene ID" value="HDID_0000970201"/>
</dbReference>
<evidence type="ECO:0000256" key="6">
    <source>
        <dbReference type="PROSITE-ProRule" id="PRU00221"/>
    </source>
</evidence>
<dbReference type="PROSITE" id="PS50294">
    <property type="entry name" value="WD_REPEATS_REGION"/>
    <property type="match status" value="1"/>
</dbReference>
<dbReference type="STRING" id="6216.A0A158QFY6"/>
<dbReference type="GO" id="GO:0006400">
    <property type="term" value="P:tRNA modification"/>
    <property type="evidence" value="ECO:0007669"/>
    <property type="project" value="TreeGrafter"/>
</dbReference>
<feature type="region of interest" description="Disordered" evidence="7">
    <location>
        <begin position="325"/>
        <end position="375"/>
    </location>
</feature>
<keyword evidence="2 6" id="KW-0853">WD repeat</keyword>
<evidence type="ECO:0000313" key="9">
    <source>
        <dbReference type="Proteomes" id="UP000274504"/>
    </source>
</evidence>
<dbReference type="InterPro" id="IPR001680">
    <property type="entry name" value="WD40_rpt"/>
</dbReference>
<feature type="compositionally biased region" description="Basic and acidic residues" evidence="7">
    <location>
        <begin position="348"/>
        <end position="369"/>
    </location>
</feature>
<dbReference type="InterPro" id="IPR015943">
    <property type="entry name" value="WD40/YVTN_repeat-like_dom_sf"/>
</dbReference>
<evidence type="ECO:0000313" key="10">
    <source>
        <dbReference type="WBParaSite" id="HDID_0000970201-mRNA-1"/>
    </source>
</evidence>
<evidence type="ECO:0000256" key="1">
    <source>
        <dbReference type="ARBA" id="ARBA00004123"/>
    </source>
</evidence>
<dbReference type="OrthoDB" id="371245at2759"/>
<proteinExistence type="predicted"/>
<dbReference type="Gene3D" id="2.130.10.10">
    <property type="entry name" value="YVTN repeat-like/Quinoprotein amine dehydrogenase"/>
    <property type="match status" value="1"/>
</dbReference>
<dbReference type="GO" id="GO:0005634">
    <property type="term" value="C:nucleus"/>
    <property type="evidence" value="ECO:0007669"/>
    <property type="project" value="UniProtKB-SubCell"/>
</dbReference>
<gene>
    <name evidence="8" type="ORF">HDID_LOCUS9700</name>
</gene>
<dbReference type="PANTHER" id="PTHR16288">
    <property type="entry name" value="WD40 REPEAT PROTEIN 4"/>
    <property type="match status" value="1"/>
</dbReference>